<evidence type="ECO:0000313" key="4">
    <source>
        <dbReference type="Proteomes" id="UP000051494"/>
    </source>
</evidence>
<comment type="caution">
    <text evidence="2">The sequence shown here is derived from an EMBL/GenBank/DDBJ whole genome shotgun (WGS) entry which is preliminary data.</text>
</comment>
<evidence type="ECO:0000313" key="3">
    <source>
        <dbReference type="EMBL" id="MCS5708669.1"/>
    </source>
</evidence>
<organism evidence="2">
    <name type="scientific">Candidatus Berkiella cookevillensis</name>
    <dbReference type="NCBI Taxonomy" id="437022"/>
    <lineage>
        <taxon>Bacteria</taxon>
        <taxon>Pseudomonadati</taxon>
        <taxon>Pseudomonadota</taxon>
        <taxon>Gammaproteobacteria</taxon>
        <taxon>Candidatus Berkiellales</taxon>
        <taxon>Candidatus Berkiellaceae</taxon>
        <taxon>Candidatus Berkiella</taxon>
    </lineage>
</organism>
<feature type="compositionally biased region" description="Basic and acidic residues" evidence="1">
    <location>
        <begin position="15"/>
        <end position="30"/>
    </location>
</feature>
<accession>A0A0Q9YC99</accession>
<name>A0A0Q9YC99_9GAMM</name>
<sequence length="106" mass="12097">MLDSLLKSIKKKKKDRDQRNQGEHNQRVEDVLPQESEETGSQPYLPAFTASTTASAVREIPKESPSLENSEEPLPAFTPPHEFIQQGEDMWHVGSPPGVHQYRRKF</sequence>
<evidence type="ECO:0000256" key="1">
    <source>
        <dbReference type="SAM" id="MobiDB-lite"/>
    </source>
</evidence>
<reference evidence="3" key="3">
    <citation type="submission" date="2021-06" db="EMBL/GenBank/DDBJ databases">
        <title>Genomic Description and Analysis of Intracellular Bacteria, Candidatus Berkiella cookevillensis and Candidatus Berkiella aquae.</title>
        <authorList>
            <person name="Kidane D.T."/>
            <person name="Mehari Y.T."/>
            <person name="Rice F.C."/>
            <person name="Arivett B.A."/>
            <person name="Farone A.L."/>
            <person name="Berk S.G."/>
            <person name="Farone M.B."/>
        </authorList>
    </citation>
    <scope>NUCLEOTIDE SEQUENCE</scope>
    <source>
        <strain evidence="3">CC99</strain>
    </source>
</reference>
<dbReference type="AlphaFoldDB" id="A0A0Q9YC99"/>
<dbReference type="RefSeq" id="WP_057624763.1">
    <property type="nucleotide sequence ID" value="NZ_LKHV02000001.1"/>
</dbReference>
<dbReference type="EMBL" id="LKHV01000008">
    <property type="protein sequence ID" value="KRG18235.1"/>
    <property type="molecule type" value="Genomic_DNA"/>
</dbReference>
<reference evidence="3" key="2">
    <citation type="journal article" date="2016" name="Genome Announc.">
        <title>Draft Genome Sequences of Two Novel Amoeba-Resistant Intranuclear Bacteria, 'Candidatus Berkiella cookevillensis' and 'Candidatus Berkiella aquae'.</title>
        <authorList>
            <person name="Mehari Y.T."/>
            <person name="Arivett B.A."/>
            <person name="Farone A.L."/>
            <person name="Gunderson J.H."/>
            <person name="Farone M.B."/>
        </authorList>
    </citation>
    <scope>NUCLEOTIDE SEQUENCE</scope>
    <source>
        <strain evidence="3">CC99</strain>
    </source>
</reference>
<dbReference type="Proteomes" id="UP000051494">
    <property type="component" value="Unassembled WGS sequence"/>
</dbReference>
<feature type="compositionally biased region" description="Low complexity" evidence="1">
    <location>
        <begin position="63"/>
        <end position="75"/>
    </location>
</feature>
<protein>
    <submittedName>
        <fullName evidence="2">Uncharacterized protein</fullName>
    </submittedName>
</protein>
<dbReference type="EMBL" id="LKHV02000001">
    <property type="protein sequence ID" value="MCS5708669.1"/>
    <property type="molecule type" value="Genomic_DNA"/>
</dbReference>
<dbReference type="STRING" id="437022.CC99x_01677"/>
<feature type="region of interest" description="Disordered" evidence="1">
    <location>
        <begin position="1"/>
        <end position="81"/>
    </location>
</feature>
<proteinExistence type="predicted"/>
<gene>
    <name evidence="3" type="ORF">CC99x_007080</name>
    <name evidence="2" type="ORF">CC99x_01677</name>
</gene>
<reference evidence="2" key="1">
    <citation type="submission" date="2015-09" db="EMBL/GenBank/DDBJ databases">
        <title>Draft Genome Sequences of Two Novel Amoeba-resistant Intranuclear Bacteria, Candidatus Berkiella cookevillensis and Candidatus Berkiella aquae.</title>
        <authorList>
            <person name="Mehari Y.T."/>
            <person name="Arivett B.A."/>
            <person name="Farone A.L."/>
            <person name="Gunderson J.H."/>
            <person name="Farone M.B."/>
        </authorList>
    </citation>
    <scope>NUCLEOTIDE SEQUENCE [LARGE SCALE GENOMIC DNA]</scope>
    <source>
        <strain evidence="2">CC99</strain>
    </source>
</reference>
<evidence type="ECO:0000313" key="2">
    <source>
        <dbReference type="EMBL" id="KRG18235.1"/>
    </source>
</evidence>
<keyword evidence="4" id="KW-1185">Reference proteome</keyword>